<protein>
    <submittedName>
        <fullName evidence="1">Uncharacterized protein</fullName>
    </submittedName>
</protein>
<proteinExistence type="predicted"/>
<dbReference type="EMBL" id="BK016041">
    <property type="protein sequence ID" value="DAF90984.1"/>
    <property type="molecule type" value="Genomic_DNA"/>
</dbReference>
<organism evidence="1">
    <name type="scientific">Herelleviridae sp. cti3G1</name>
    <dbReference type="NCBI Taxonomy" id="2825831"/>
    <lineage>
        <taxon>Viruses</taxon>
        <taxon>Duplodnaviria</taxon>
        <taxon>Heunggongvirae</taxon>
        <taxon>Uroviricota</taxon>
        <taxon>Caudoviricetes</taxon>
        <taxon>Herelleviridae</taxon>
    </lineage>
</organism>
<sequence length="51" mass="5945">MNHALGLYVRAAFHAKTYPKTPFMAKETISRVFTRSEDLDAYIMSHIEQEK</sequence>
<evidence type="ECO:0000313" key="1">
    <source>
        <dbReference type="EMBL" id="DAF90984.1"/>
    </source>
</evidence>
<name>A0A8S5U949_9CAUD</name>
<accession>A0A8S5U949</accession>
<reference evidence="1" key="1">
    <citation type="journal article" date="2021" name="Proc. Natl. Acad. Sci. U.S.A.">
        <title>A Catalog of Tens of Thousands of Viruses from Human Metagenomes Reveals Hidden Associations with Chronic Diseases.</title>
        <authorList>
            <person name="Tisza M.J."/>
            <person name="Buck C.B."/>
        </authorList>
    </citation>
    <scope>NUCLEOTIDE SEQUENCE</scope>
    <source>
        <strain evidence="1">Cti3G1</strain>
    </source>
</reference>